<keyword evidence="3" id="KW-0804">Transcription</keyword>
<evidence type="ECO:0000256" key="1">
    <source>
        <dbReference type="ARBA" id="ARBA00023015"/>
    </source>
</evidence>
<dbReference type="InterPro" id="IPR036390">
    <property type="entry name" value="WH_DNA-bd_sf"/>
</dbReference>
<organism evidence="6 7">
    <name type="scientific">Streptomyces cacaoi</name>
    <dbReference type="NCBI Taxonomy" id="1898"/>
    <lineage>
        <taxon>Bacteria</taxon>
        <taxon>Bacillati</taxon>
        <taxon>Actinomycetota</taxon>
        <taxon>Actinomycetes</taxon>
        <taxon>Kitasatosporales</taxon>
        <taxon>Streptomycetaceae</taxon>
        <taxon>Streptomyces</taxon>
    </lineage>
</organism>
<evidence type="ECO:0000259" key="5">
    <source>
        <dbReference type="SMART" id="SM00418"/>
    </source>
</evidence>
<sequence length="238" mass="24690">MSEPENPERAAAREPAEPTADAGGGASPAGRDAGEEAGRGPGGAAADTVVGLRVLAHPLRLRLLSLLTGRAHSAAEAARVLGQSQANVSYHLRRLHAAGLVDAVGEESVRGGTAKRYRHDPRTGPKVGRGPAEGVDAYLALAGALATELRRRTAQRDTAVPGEMTDAEVWLEPEVWERIRRRADELGEELHESALPAGTPGAVRVSATMVLFAMEAGGAGGAGEAERPGGARREAVEE</sequence>
<evidence type="ECO:0000313" key="7">
    <source>
        <dbReference type="Proteomes" id="UP000319210"/>
    </source>
</evidence>
<accession>A0A4Y3R396</accession>
<dbReference type="InterPro" id="IPR036388">
    <property type="entry name" value="WH-like_DNA-bd_sf"/>
</dbReference>
<evidence type="ECO:0000256" key="3">
    <source>
        <dbReference type="ARBA" id="ARBA00023163"/>
    </source>
</evidence>
<evidence type="ECO:0000256" key="4">
    <source>
        <dbReference type="SAM" id="MobiDB-lite"/>
    </source>
</evidence>
<dbReference type="SMART" id="SM00418">
    <property type="entry name" value="HTH_ARSR"/>
    <property type="match status" value="1"/>
</dbReference>
<feature type="region of interest" description="Disordered" evidence="4">
    <location>
        <begin position="219"/>
        <end position="238"/>
    </location>
</feature>
<dbReference type="PANTHER" id="PTHR43132:SF6">
    <property type="entry name" value="HTH-TYPE TRANSCRIPTIONAL REPRESSOR CZRA"/>
    <property type="match status" value="1"/>
</dbReference>
<dbReference type="InterPro" id="IPR051011">
    <property type="entry name" value="Metal_resp_trans_reg"/>
</dbReference>
<dbReference type="InterPro" id="IPR011991">
    <property type="entry name" value="ArsR-like_HTH"/>
</dbReference>
<feature type="region of interest" description="Disordered" evidence="4">
    <location>
        <begin position="112"/>
        <end position="131"/>
    </location>
</feature>
<name>A0A4Y3R396_STRCI</name>
<dbReference type="AlphaFoldDB" id="A0A4Y3R396"/>
<dbReference type="RefSeq" id="WP_211293513.1">
    <property type="nucleotide sequence ID" value="NZ_BJMM01000027.1"/>
</dbReference>
<dbReference type="InterPro" id="IPR001845">
    <property type="entry name" value="HTH_ArsR_DNA-bd_dom"/>
</dbReference>
<protein>
    <recommendedName>
        <fullName evidence="5">HTH arsR-type domain-containing protein</fullName>
    </recommendedName>
</protein>
<dbReference type="GO" id="GO:0003700">
    <property type="term" value="F:DNA-binding transcription factor activity"/>
    <property type="evidence" value="ECO:0007669"/>
    <property type="project" value="InterPro"/>
</dbReference>
<dbReference type="SUPFAM" id="SSF46785">
    <property type="entry name" value="Winged helix' DNA-binding domain"/>
    <property type="match status" value="1"/>
</dbReference>
<feature type="domain" description="HTH arsR-type" evidence="5">
    <location>
        <begin position="50"/>
        <end position="143"/>
    </location>
</feature>
<evidence type="ECO:0000256" key="2">
    <source>
        <dbReference type="ARBA" id="ARBA00023125"/>
    </source>
</evidence>
<dbReference type="Gene3D" id="1.10.10.10">
    <property type="entry name" value="Winged helix-like DNA-binding domain superfamily/Winged helix DNA-binding domain"/>
    <property type="match status" value="1"/>
</dbReference>
<dbReference type="CDD" id="cd00090">
    <property type="entry name" value="HTH_ARSR"/>
    <property type="match status" value="1"/>
</dbReference>
<reference evidence="6 7" key="1">
    <citation type="submission" date="2019-06" db="EMBL/GenBank/DDBJ databases">
        <title>Whole genome shotgun sequence of Streptomyces cacaoi subsp. cacaoi NBRC 12748.</title>
        <authorList>
            <person name="Hosoyama A."/>
            <person name="Uohara A."/>
            <person name="Ohji S."/>
            <person name="Ichikawa N."/>
        </authorList>
    </citation>
    <scope>NUCLEOTIDE SEQUENCE [LARGE SCALE GENOMIC DNA]</scope>
    <source>
        <strain evidence="6 7">NBRC 12748</strain>
    </source>
</reference>
<dbReference type="PANTHER" id="PTHR43132">
    <property type="entry name" value="ARSENICAL RESISTANCE OPERON REPRESSOR ARSR-RELATED"/>
    <property type="match status" value="1"/>
</dbReference>
<keyword evidence="7" id="KW-1185">Reference proteome</keyword>
<dbReference type="Pfam" id="PF12840">
    <property type="entry name" value="HTH_20"/>
    <property type="match status" value="1"/>
</dbReference>
<comment type="caution">
    <text evidence="6">The sequence shown here is derived from an EMBL/GenBank/DDBJ whole genome shotgun (WGS) entry which is preliminary data.</text>
</comment>
<evidence type="ECO:0000313" key="6">
    <source>
        <dbReference type="EMBL" id="GEB52091.1"/>
    </source>
</evidence>
<feature type="compositionally biased region" description="Basic and acidic residues" evidence="4">
    <location>
        <begin position="224"/>
        <end position="238"/>
    </location>
</feature>
<feature type="compositionally biased region" description="Basic and acidic residues" evidence="4">
    <location>
        <begin position="1"/>
        <end position="16"/>
    </location>
</feature>
<gene>
    <name evidence="6" type="ORF">SCA03_46420</name>
</gene>
<dbReference type="GO" id="GO:0003677">
    <property type="term" value="F:DNA binding"/>
    <property type="evidence" value="ECO:0007669"/>
    <property type="project" value="UniProtKB-KW"/>
</dbReference>
<feature type="region of interest" description="Disordered" evidence="4">
    <location>
        <begin position="1"/>
        <end position="44"/>
    </location>
</feature>
<proteinExistence type="predicted"/>
<dbReference type="Proteomes" id="UP000319210">
    <property type="component" value="Unassembled WGS sequence"/>
</dbReference>
<keyword evidence="1" id="KW-0805">Transcription regulation</keyword>
<keyword evidence="2" id="KW-0238">DNA-binding</keyword>
<dbReference type="EMBL" id="BJMM01000027">
    <property type="protein sequence ID" value="GEB52091.1"/>
    <property type="molecule type" value="Genomic_DNA"/>
</dbReference>
<dbReference type="PRINTS" id="PR00778">
    <property type="entry name" value="HTHARSR"/>
</dbReference>